<evidence type="ECO:0000313" key="6">
    <source>
        <dbReference type="Proteomes" id="UP000694397"/>
    </source>
</evidence>
<name>A0A8C9WHV0_SCLFO</name>
<dbReference type="InterPro" id="IPR001849">
    <property type="entry name" value="PH_domain"/>
</dbReference>
<dbReference type="Proteomes" id="UP000694397">
    <property type="component" value="Chromosome 19"/>
</dbReference>
<accession>A0A8C9WHV0</accession>
<dbReference type="GeneTree" id="ENSGT00390000013989"/>
<reference evidence="5" key="2">
    <citation type="submission" date="2025-08" db="UniProtKB">
        <authorList>
            <consortium name="Ensembl"/>
        </authorList>
    </citation>
    <scope>IDENTIFICATION</scope>
</reference>
<dbReference type="CDD" id="cd13265">
    <property type="entry name" value="PH_evt"/>
    <property type="match status" value="1"/>
</dbReference>
<dbReference type="PANTHER" id="PTHR14309:SF8">
    <property type="entry name" value="PLECKSTRIN HOMOLOGY DOMAIN-CONTAINING FAMILY B MEMBER 2"/>
    <property type="match status" value="1"/>
</dbReference>
<reference evidence="5 6" key="1">
    <citation type="submission" date="2019-04" db="EMBL/GenBank/DDBJ databases">
        <authorList>
            <consortium name="Wellcome Sanger Institute Data Sharing"/>
        </authorList>
    </citation>
    <scope>NUCLEOTIDE SEQUENCE [LARGE SCALE GENOMIC DNA]</scope>
</reference>
<reference evidence="5" key="3">
    <citation type="submission" date="2025-09" db="UniProtKB">
        <authorList>
            <consortium name="Ensembl"/>
        </authorList>
    </citation>
    <scope>IDENTIFICATION</scope>
</reference>
<evidence type="ECO:0000256" key="1">
    <source>
        <dbReference type="ARBA" id="ARBA00004370"/>
    </source>
</evidence>
<evidence type="ECO:0000313" key="5">
    <source>
        <dbReference type="Ensembl" id="ENSSFOP00015076673.1"/>
    </source>
</evidence>
<dbReference type="InterPro" id="IPR011993">
    <property type="entry name" value="PH-like_dom_sf"/>
</dbReference>
<feature type="chain" id="PRO_5034597088" evidence="3">
    <location>
        <begin position="20"/>
        <end position="240"/>
    </location>
</feature>
<protein>
    <submittedName>
        <fullName evidence="5">Pleckstrin homology domain containing, family B (evectins) member 2</fullName>
    </submittedName>
</protein>
<gene>
    <name evidence="5" type="primary">plekhb2</name>
</gene>
<dbReference type="Gene3D" id="2.30.29.30">
    <property type="entry name" value="Pleckstrin-homology domain (PH domain)/Phosphotyrosine-binding domain (PTB)"/>
    <property type="match status" value="1"/>
</dbReference>
<evidence type="ECO:0000259" key="4">
    <source>
        <dbReference type="PROSITE" id="PS50003"/>
    </source>
</evidence>
<dbReference type="OrthoDB" id="2157866at2759"/>
<organism evidence="5 6">
    <name type="scientific">Scleropages formosus</name>
    <name type="common">Asian bonytongue</name>
    <name type="synonym">Osteoglossum formosum</name>
    <dbReference type="NCBI Taxonomy" id="113540"/>
    <lineage>
        <taxon>Eukaryota</taxon>
        <taxon>Metazoa</taxon>
        <taxon>Chordata</taxon>
        <taxon>Craniata</taxon>
        <taxon>Vertebrata</taxon>
        <taxon>Euteleostomi</taxon>
        <taxon>Actinopterygii</taxon>
        <taxon>Neopterygii</taxon>
        <taxon>Teleostei</taxon>
        <taxon>Osteoglossocephala</taxon>
        <taxon>Osteoglossomorpha</taxon>
        <taxon>Osteoglossiformes</taxon>
        <taxon>Osteoglossidae</taxon>
        <taxon>Scleropages</taxon>
    </lineage>
</organism>
<evidence type="ECO:0000256" key="3">
    <source>
        <dbReference type="SAM" id="SignalP"/>
    </source>
</evidence>
<keyword evidence="6" id="KW-1185">Reference proteome</keyword>
<comment type="subcellular location">
    <subcellularLocation>
        <location evidence="1">Membrane</location>
    </subcellularLocation>
</comment>
<dbReference type="PANTHER" id="PTHR14309">
    <property type="entry name" value="EXPRESSED PROTEIN"/>
    <property type="match status" value="1"/>
</dbReference>
<dbReference type="AlphaFoldDB" id="A0A8C9WHV0"/>
<keyword evidence="2" id="KW-0472">Membrane</keyword>
<dbReference type="FunFam" id="2.30.29.30:FF:000073">
    <property type="entry name" value="Pleckstrin homology domain-containing family B member 2"/>
    <property type="match status" value="1"/>
</dbReference>
<dbReference type="SMART" id="SM00233">
    <property type="entry name" value="PH"/>
    <property type="match status" value="1"/>
</dbReference>
<dbReference type="Ensembl" id="ENSSFOT00015077863.1">
    <property type="protein sequence ID" value="ENSSFOP00015076673.1"/>
    <property type="gene ID" value="ENSSFOG00015028146.1"/>
</dbReference>
<feature type="domain" description="PH" evidence="4">
    <location>
        <begin position="22"/>
        <end position="129"/>
    </location>
</feature>
<keyword evidence="3" id="KW-0732">Signal</keyword>
<dbReference type="GO" id="GO:0016020">
    <property type="term" value="C:membrane"/>
    <property type="evidence" value="ECO:0007669"/>
    <property type="project" value="UniProtKB-SubCell"/>
</dbReference>
<dbReference type="GO" id="GO:0045595">
    <property type="term" value="P:regulation of cell differentiation"/>
    <property type="evidence" value="ECO:0007669"/>
    <property type="project" value="TreeGrafter"/>
</dbReference>
<dbReference type="InterPro" id="IPR039680">
    <property type="entry name" value="PLEKHB1/2"/>
</dbReference>
<dbReference type="Pfam" id="PF00169">
    <property type="entry name" value="PH"/>
    <property type="match status" value="1"/>
</dbReference>
<feature type="signal peptide" evidence="3">
    <location>
        <begin position="1"/>
        <end position="19"/>
    </location>
</feature>
<sequence length="240" mass="26855">MSFPSLCVSLLLCSRAVFGTMAFVKSGFLQRQSTILRRWKRNWFDLWSDGRLIFYDDQHRRDVEDEIHMRVDCINIRTGSMCRDLSPPEGKAQDALLQIVCRDGRTISICADGADDALAWLMVLQDARVNVVISPLEAGFSKEVVASAPPPYSEYPLPPQFPQVYQFYGPPPPPPSPQILYTADGQPYAVSYPYQYQGTYPPRHVNVIDQEERRENAGDMALGILAGAATGMALGSLFVF</sequence>
<proteinExistence type="predicted"/>
<evidence type="ECO:0000256" key="2">
    <source>
        <dbReference type="ARBA" id="ARBA00023136"/>
    </source>
</evidence>
<dbReference type="PROSITE" id="PS50003">
    <property type="entry name" value="PH_DOMAIN"/>
    <property type="match status" value="1"/>
</dbReference>
<dbReference type="SUPFAM" id="SSF50729">
    <property type="entry name" value="PH domain-like"/>
    <property type="match status" value="1"/>
</dbReference>